<name>A0A517TD88_9PLAN</name>
<protein>
    <submittedName>
        <fullName evidence="3">FecR protein</fullName>
    </submittedName>
</protein>
<organism evidence="3 4">
    <name type="scientific">Calycomorphotria hydatis</name>
    <dbReference type="NCBI Taxonomy" id="2528027"/>
    <lineage>
        <taxon>Bacteria</taxon>
        <taxon>Pseudomonadati</taxon>
        <taxon>Planctomycetota</taxon>
        <taxon>Planctomycetia</taxon>
        <taxon>Planctomycetales</taxon>
        <taxon>Planctomycetaceae</taxon>
        <taxon>Calycomorphotria</taxon>
    </lineage>
</organism>
<evidence type="ECO:0000313" key="3">
    <source>
        <dbReference type="EMBL" id="QDT66338.1"/>
    </source>
</evidence>
<evidence type="ECO:0000259" key="2">
    <source>
        <dbReference type="Pfam" id="PF04773"/>
    </source>
</evidence>
<feature type="transmembrane region" description="Helical" evidence="1">
    <location>
        <begin position="74"/>
        <end position="96"/>
    </location>
</feature>
<sequence>MTNPQLDRQMDGIANRVESIQFLKELVAQDNAVFETVSHVEVGTQIRESANQRDLLSYFVVNTRSVSRQNCVRYMLLGAICSVATVLLFGLALTLIETKPPEAGKLIGLTADAKWSGREYVPGDLVLERMTVTLEAGIATFELADGAVVSLQGPATIEATSGQSTNLINGLLHAVVPPEAIGYTVRTVDAKVVDLGTEFLVERGNKFGTRVAVKRGKVEARLIEGNGRDSAFELTAGRAMEFQTGIGLSKELANSNDWNNQFAGFDNAGGGIARLEGIVRTTPSLPADLRPGKMPTNNYVMLVRECAGIELTEDLTIQQNSGSTTIPAGSTVDSYLLHFDPESLVHSTAPPIGTITFGQPIFAVIGHAEDLLRTDDLCSEENSRYASDSFRGLEFPDDHIEISADRKSVSFHLLRSSQNEMDQCRILIRSHTSHVESDLPGSSTHLENVN</sequence>
<accession>A0A517TD88</accession>
<dbReference type="OrthoDB" id="258532at2"/>
<reference evidence="3 4" key="1">
    <citation type="submission" date="2019-02" db="EMBL/GenBank/DDBJ databases">
        <title>Deep-cultivation of Planctomycetes and their phenomic and genomic characterization uncovers novel biology.</title>
        <authorList>
            <person name="Wiegand S."/>
            <person name="Jogler M."/>
            <person name="Boedeker C."/>
            <person name="Pinto D."/>
            <person name="Vollmers J."/>
            <person name="Rivas-Marin E."/>
            <person name="Kohn T."/>
            <person name="Peeters S.H."/>
            <person name="Heuer A."/>
            <person name="Rast P."/>
            <person name="Oberbeckmann S."/>
            <person name="Bunk B."/>
            <person name="Jeske O."/>
            <person name="Meyerdierks A."/>
            <person name="Storesund J.E."/>
            <person name="Kallscheuer N."/>
            <person name="Luecker S."/>
            <person name="Lage O.M."/>
            <person name="Pohl T."/>
            <person name="Merkel B.J."/>
            <person name="Hornburger P."/>
            <person name="Mueller R.-W."/>
            <person name="Bruemmer F."/>
            <person name="Labrenz M."/>
            <person name="Spormann A.M."/>
            <person name="Op den Camp H."/>
            <person name="Overmann J."/>
            <person name="Amann R."/>
            <person name="Jetten M.S.M."/>
            <person name="Mascher T."/>
            <person name="Medema M.H."/>
            <person name="Devos D.P."/>
            <person name="Kaster A.-K."/>
            <person name="Ovreas L."/>
            <person name="Rohde M."/>
            <person name="Galperin M.Y."/>
            <person name="Jogler C."/>
        </authorList>
    </citation>
    <scope>NUCLEOTIDE SEQUENCE [LARGE SCALE GENOMIC DNA]</scope>
    <source>
        <strain evidence="3 4">V22</strain>
    </source>
</reference>
<keyword evidence="1" id="KW-0812">Transmembrane</keyword>
<keyword evidence="1" id="KW-1133">Transmembrane helix</keyword>
<evidence type="ECO:0000256" key="1">
    <source>
        <dbReference type="SAM" id="Phobius"/>
    </source>
</evidence>
<feature type="domain" description="FecR protein" evidence="2">
    <location>
        <begin position="133"/>
        <end position="219"/>
    </location>
</feature>
<dbReference type="Pfam" id="PF04773">
    <property type="entry name" value="FecR"/>
    <property type="match status" value="1"/>
</dbReference>
<dbReference type="EMBL" id="CP036316">
    <property type="protein sequence ID" value="QDT66338.1"/>
    <property type="molecule type" value="Genomic_DNA"/>
</dbReference>
<dbReference type="RefSeq" id="WP_145265352.1">
    <property type="nucleotide sequence ID" value="NZ_CP036316.1"/>
</dbReference>
<keyword evidence="1" id="KW-0472">Membrane</keyword>
<dbReference type="Gene3D" id="2.60.120.1440">
    <property type="match status" value="1"/>
</dbReference>
<dbReference type="InterPro" id="IPR012373">
    <property type="entry name" value="Ferrdict_sens_TM"/>
</dbReference>
<proteinExistence type="predicted"/>
<evidence type="ECO:0000313" key="4">
    <source>
        <dbReference type="Proteomes" id="UP000319976"/>
    </source>
</evidence>
<dbReference type="PANTHER" id="PTHR30273">
    <property type="entry name" value="PERIPLASMIC SIGNAL SENSOR AND SIGMA FACTOR ACTIVATOR FECR-RELATED"/>
    <property type="match status" value="1"/>
</dbReference>
<dbReference type="KEGG" id="chya:V22_36040"/>
<dbReference type="GO" id="GO:0016989">
    <property type="term" value="F:sigma factor antagonist activity"/>
    <property type="evidence" value="ECO:0007669"/>
    <property type="project" value="TreeGrafter"/>
</dbReference>
<dbReference type="AlphaFoldDB" id="A0A517TD88"/>
<keyword evidence="4" id="KW-1185">Reference proteome</keyword>
<dbReference type="Proteomes" id="UP000319976">
    <property type="component" value="Chromosome"/>
</dbReference>
<dbReference type="InterPro" id="IPR006860">
    <property type="entry name" value="FecR"/>
</dbReference>
<gene>
    <name evidence="3" type="ORF">V22_36040</name>
</gene>
<dbReference type="PANTHER" id="PTHR30273:SF2">
    <property type="entry name" value="PROTEIN FECR"/>
    <property type="match status" value="1"/>
</dbReference>